<gene>
    <name evidence="3" type="primary">ywrO</name>
    <name evidence="3" type="ORF">Pla163_17850</name>
</gene>
<sequence>MPPHSAAPLASRRVLVLFAHPALARSRVNRALVEAARRVAGVTVHDLYEAYPDFDVDVPREQALMLEHDVVVCQHPLFWYSTPALVKQWFDLVLEHGWAYGTGGDALHGTYWLQAVSTGGPLTSYAADGLNRYTLDELLRPVERTAALCGMRTLPAFRVHGTHGMRQSEIDLHAAEYARLLEWLRDAPLDVALEAGLRVGVEGLRAPATAAAGGAASEREAR</sequence>
<protein>
    <submittedName>
        <fullName evidence="3">General stress protein 14</fullName>
        <ecNumber evidence="3">1.6.99.-</ecNumber>
    </submittedName>
</protein>
<evidence type="ECO:0000256" key="1">
    <source>
        <dbReference type="ARBA" id="ARBA00023002"/>
    </source>
</evidence>
<keyword evidence="1 3" id="KW-0560">Oxidoreductase</keyword>
<name>A0A518CZN2_9BACT</name>
<dbReference type="InterPro" id="IPR029039">
    <property type="entry name" value="Flavoprotein-like_sf"/>
</dbReference>
<dbReference type="InterPro" id="IPR046980">
    <property type="entry name" value="KefG/KefF"/>
</dbReference>
<dbReference type="EC" id="1.6.99.-" evidence="3"/>
<reference evidence="3 4" key="1">
    <citation type="submission" date="2019-02" db="EMBL/GenBank/DDBJ databases">
        <title>Deep-cultivation of Planctomycetes and their phenomic and genomic characterization uncovers novel biology.</title>
        <authorList>
            <person name="Wiegand S."/>
            <person name="Jogler M."/>
            <person name="Boedeker C."/>
            <person name="Pinto D."/>
            <person name="Vollmers J."/>
            <person name="Rivas-Marin E."/>
            <person name="Kohn T."/>
            <person name="Peeters S.H."/>
            <person name="Heuer A."/>
            <person name="Rast P."/>
            <person name="Oberbeckmann S."/>
            <person name="Bunk B."/>
            <person name="Jeske O."/>
            <person name="Meyerdierks A."/>
            <person name="Storesund J.E."/>
            <person name="Kallscheuer N."/>
            <person name="Luecker S."/>
            <person name="Lage O.M."/>
            <person name="Pohl T."/>
            <person name="Merkel B.J."/>
            <person name="Hornburger P."/>
            <person name="Mueller R.-W."/>
            <person name="Bruemmer F."/>
            <person name="Labrenz M."/>
            <person name="Spormann A.M."/>
            <person name="Op den Camp H."/>
            <person name="Overmann J."/>
            <person name="Amann R."/>
            <person name="Jetten M.S.M."/>
            <person name="Mascher T."/>
            <person name="Medema M.H."/>
            <person name="Devos D.P."/>
            <person name="Kaster A.-K."/>
            <person name="Ovreas L."/>
            <person name="Rohde M."/>
            <person name="Galperin M.Y."/>
            <person name="Jogler C."/>
        </authorList>
    </citation>
    <scope>NUCLEOTIDE SEQUENCE [LARGE SCALE GENOMIC DNA]</scope>
    <source>
        <strain evidence="3 4">Pla163</strain>
    </source>
</reference>
<dbReference type="GO" id="GO:0009055">
    <property type="term" value="F:electron transfer activity"/>
    <property type="evidence" value="ECO:0007669"/>
    <property type="project" value="TreeGrafter"/>
</dbReference>
<dbReference type="AlphaFoldDB" id="A0A518CZN2"/>
<evidence type="ECO:0000259" key="2">
    <source>
        <dbReference type="Pfam" id="PF02525"/>
    </source>
</evidence>
<dbReference type="SUPFAM" id="SSF52218">
    <property type="entry name" value="Flavoproteins"/>
    <property type="match status" value="1"/>
</dbReference>
<proteinExistence type="predicted"/>
<dbReference type="EMBL" id="CP036290">
    <property type="protein sequence ID" value="QDU84673.1"/>
    <property type="molecule type" value="Genomic_DNA"/>
</dbReference>
<dbReference type="PANTHER" id="PTHR47307:SF1">
    <property type="entry name" value="GLUTATHIONE-REGULATED POTASSIUM-EFFLUX SYSTEM ANCILLARY PROTEIN KEFG"/>
    <property type="match status" value="1"/>
</dbReference>
<dbReference type="OrthoDB" id="9798454at2"/>
<organism evidence="3 4">
    <name type="scientific">Rohdeia mirabilis</name>
    <dbReference type="NCBI Taxonomy" id="2528008"/>
    <lineage>
        <taxon>Bacteria</taxon>
        <taxon>Pseudomonadati</taxon>
        <taxon>Planctomycetota</taxon>
        <taxon>Planctomycetia</taxon>
        <taxon>Planctomycetia incertae sedis</taxon>
        <taxon>Rohdeia</taxon>
    </lineage>
</organism>
<accession>A0A518CZN2</accession>
<dbReference type="Gene3D" id="3.40.50.360">
    <property type="match status" value="1"/>
</dbReference>
<dbReference type="GO" id="GO:0010181">
    <property type="term" value="F:FMN binding"/>
    <property type="evidence" value="ECO:0007669"/>
    <property type="project" value="TreeGrafter"/>
</dbReference>
<dbReference type="RefSeq" id="WP_145186638.1">
    <property type="nucleotide sequence ID" value="NZ_CP036290.1"/>
</dbReference>
<evidence type="ECO:0000313" key="3">
    <source>
        <dbReference type="EMBL" id="QDU84673.1"/>
    </source>
</evidence>
<dbReference type="PANTHER" id="PTHR47307">
    <property type="entry name" value="GLUTATHIONE-REGULATED POTASSIUM-EFFLUX SYSTEM ANCILLARY PROTEIN KEFG"/>
    <property type="match status" value="1"/>
</dbReference>
<dbReference type="Pfam" id="PF02525">
    <property type="entry name" value="Flavodoxin_2"/>
    <property type="match status" value="1"/>
</dbReference>
<evidence type="ECO:0000313" key="4">
    <source>
        <dbReference type="Proteomes" id="UP000319342"/>
    </source>
</evidence>
<dbReference type="InterPro" id="IPR003680">
    <property type="entry name" value="Flavodoxin_fold"/>
</dbReference>
<dbReference type="GO" id="GO:0003955">
    <property type="term" value="F:NAD(P)H dehydrogenase (quinone) activity"/>
    <property type="evidence" value="ECO:0007669"/>
    <property type="project" value="TreeGrafter"/>
</dbReference>
<dbReference type="Proteomes" id="UP000319342">
    <property type="component" value="Chromosome"/>
</dbReference>
<feature type="domain" description="Flavodoxin-like fold" evidence="2">
    <location>
        <begin position="13"/>
        <end position="179"/>
    </location>
</feature>
<keyword evidence="4" id="KW-1185">Reference proteome</keyword>